<evidence type="ECO:0000313" key="4">
    <source>
        <dbReference type="Proteomes" id="UP001519325"/>
    </source>
</evidence>
<gene>
    <name evidence="3" type="ORF">BJ987_001895</name>
</gene>
<feature type="signal peptide" evidence="2">
    <location>
        <begin position="1"/>
        <end position="29"/>
    </location>
</feature>
<keyword evidence="4" id="KW-1185">Reference proteome</keyword>
<dbReference type="EMBL" id="JAGGMR010000001">
    <property type="protein sequence ID" value="MBP2188994.1"/>
    <property type="molecule type" value="Genomic_DNA"/>
</dbReference>
<reference evidence="3 4" key="1">
    <citation type="submission" date="2021-03" db="EMBL/GenBank/DDBJ databases">
        <title>Sequencing the genomes of 1000 actinobacteria strains.</title>
        <authorList>
            <person name="Klenk H.-P."/>
        </authorList>
    </citation>
    <scope>NUCLEOTIDE SEQUENCE [LARGE SCALE GENOMIC DNA]</scope>
    <source>
        <strain evidence="3 4">DSM 45516</strain>
    </source>
</reference>
<sequence>MHRTSATRSLIAALALALGLAGCGGSDNAGPQPDSTAPTVSPTTTAAVPTENPNANSGKLLTADPTIVTPHPIPFSSWTRLAPDKIAINFESGNPACYGVDVSTTETDKAVTIELRSGTRADAVGRMCTMEVVFATLEISLRTPLGDRKVLSAA</sequence>
<protein>
    <submittedName>
        <fullName evidence="3">ABC-type glycerol-3-phosphate transport system substrate-binding protein</fullName>
    </submittedName>
</protein>
<evidence type="ECO:0000256" key="2">
    <source>
        <dbReference type="SAM" id="SignalP"/>
    </source>
</evidence>
<evidence type="ECO:0000256" key="1">
    <source>
        <dbReference type="SAM" id="MobiDB-lite"/>
    </source>
</evidence>
<evidence type="ECO:0000313" key="3">
    <source>
        <dbReference type="EMBL" id="MBP2188994.1"/>
    </source>
</evidence>
<proteinExistence type="predicted"/>
<organism evidence="3 4">
    <name type="scientific">Nocardia goodfellowii</name>
    <dbReference type="NCBI Taxonomy" id="882446"/>
    <lineage>
        <taxon>Bacteria</taxon>
        <taxon>Bacillati</taxon>
        <taxon>Actinomycetota</taxon>
        <taxon>Actinomycetes</taxon>
        <taxon>Mycobacteriales</taxon>
        <taxon>Nocardiaceae</taxon>
        <taxon>Nocardia</taxon>
    </lineage>
</organism>
<feature type="chain" id="PRO_5045954631" evidence="2">
    <location>
        <begin position="30"/>
        <end position="154"/>
    </location>
</feature>
<accession>A0ABS4QCZ8</accession>
<dbReference type="RefSeq" id="WP_209887013.1">
    <property type="nucleotide sequence ID" value="NZ_JAGGMR010000001.1"/>
</dbReference>
<comment type="caution">
    <text evidence="3">The sequence shown here is derived from an EMBL/GenBank/DDBJ whole genome shotgun (WGS) entry which is preliminary data.</text>
</comment>
<keyword evidence="2" id="KW-0732">Signal</keyword>
<name>A0ABS4QCZ8_9NOCA</name>
<dbReference type="Proteomes" id="UP001519325">
    <property type="component" value="Unassembled WGS sequence"/>
</dbReference>
<dbReference type="PROSITE" id="PS51257">
    <property type="entry name" value="PROKAR_LIPOPROTEIN"/>
    <property type="match status" value="1"/>
</dbReference>
<feature type="region of interest" description="Disordered" evidence="1">
    <location>
        <begin position="27"/>
        <end position="63"/>
    </location>
</feature>
<feature type="compositionally biased region" description="Low complexity" evidence="1">
    <location>
        <begin position="35"/>
        <end position="50"/>
    </location>
</feature>